<feature type="region of interest" description="Disordered" evidence="1">
    <location>
        <begin position="1"/>
        <end position="54"/>
    </location>
</feature>
<proteinExistence type="predicted"/>
<dbReference type="Pfam" id="PF14559">
    <property type="entry name" value="TPR_19"/>
    <property type="match status" value="1"/>
</dbReference>
<sequence>MASLPKTLHSHAHSLLQQQRASNFPRSPFPTLTTPFSKSSLSPTIASPKPQNPITHLLKTPTPLLKPTCLAIAAATLLLARLHSPPLAAAASSRPPPAATASETLPDADADALRYLMADKIRARRIGDAIRVLDRLIEGEPEEAEYALLKAHLHMRNGEPEAASLEFDRLVKKDPFHVEAYRGLLVVTSETNRPTAELLRRIEEAVRVCEERGRVSDARDFKLLVAQIKVIDGDFSHALKVYEEIVEAQPGDFRPYLCRGIVYALLRRKDEAEKQFQKYRSLVPDDHPYKQYFEDHAKIFESVGE</sequence>
<dbReference type="AlphaFoldDB" id="A0ABD1LII4"/>
<evidence type="ECO:0008006" key="4">
    <source>
        <dbReference type="Google" id="ProtNLM"/>
    </source>
</evidence>
<evidence type="ECO:0000256" key="1">
    <source>
        <dbReference type="SAM" id="MobiDB-lite"/>
    </source>
</evidence>
<comment type="caution">
    <text evidence="2">The sequence shown here is derived from an EMBL/GenBank/DDBJ whole genome shotgun (WGS) entry which is preliminary data.</text>
</comment>
<name>A0ABD1LII4_9FABA</name>
<dbReference type="PANTHER" id="PTHR26312:SF67">
    <property type="entry name" value="PROTEIN SLOW GREEN 1, CHLOROPLASTIC"/>
    <property type="match status" value="1"/>
</dbReference>
<evidence type="ECO:0000313" key="3">
    <source>
        <dbReference type="Proteomes" id="UP001603857"/>
    </source>
</evidence>
<protein>
    <recommendedName>
        <fullName evidence="4">Chloroplast lumen common family protein</fullName>
    </recommendedName>
</protein>
<dbReference type="Pfam" id="PF13432">
    <property type="entry name" value="TPR_16"/>
    <property type="match status" value="1"/>
</dbReference>
<organism evidence="2 3">
    <name type="scientific">Flemingia macrophylla</name>
    <dbReference type="NCBI Taxonomy" id="520843"/>
    <lineage>
        <taxon>Eukaryota</taxon>
        <taxon>Viridiplantae</taxon>
        <taxon>Streptophyta</taxon>
        <taxon>Embryophyta</taxon>
        <taxon>Tracheophyta</taxon>
        <taxon>Spermatophyta</taxon>
        <taxon>Magnoliopsida</taxon>
        <taxon>eudicotyledons</taxon>
        <taxon>Gunneridae</taxon>
        <taxon>Pentapetalae</taxon>
        <taxon>rosids</taxon>
        <taxon>fabids</taxon>
        <taxon>Fabales</taxon>
        <taxon>Fabaceae</taxon>
        <taxon>Papilionoideae</taxon>
        <taxon>50 kb inversion clade</taxon>
        <taxon>NPAAA clade</taxon>
        <taxon>indigoferoid/millettioid clade</taxon>
        <taxon>Phaseoleae</taxon>
        <taxon>Flemingia</taxon>
    </lineage>
</organism>
<dbReference type="PANTHER" id="PTHR26312">
    <property type="entry name" value="TETRATRICOPEPTIDE REPEAT PROTEIN 5"/>
    <property type="match status" value="1"/>
</dbReference>
<dbReference type="Gene3D" id="1.25.40.10">
    <property type="entry name" value="Tetratricopeptide repeat domain"/>
    <property type="match status" value="1"/>
</dbReference>
<dbReference type="SUPFAM" id="SSF48452">
    <property type="entry name" value="TPR-like"/>
    <property type="match status" value="1"/>
</dbReference>
<dbReference type="SMART" id="SM00028">
    <property type="entry name" value="TPR"/>
    <property type="match status" value="3"/>
</dbReference>
<keyword evidence="3" id="KW-1185">Reference proteome</keyword>
<gene>
    <name evidence="2" type="ORF">Fmac_027711</name>
</gene>
<reference evidence="2 3" key="1">
    <citation type="submission" date="2024-08" db="EMBL/GenBank/DDBJ databases">
        <title>Insights into the chromosomal genome structure of Flemingia macrophylla.</title>
        <authorList>
            <person name="Ding Y."/>
            <person name="Zhao Y."/>
            <person name="Bi W."/>
            <person name="Wu M."/>
            <person name="Zhao G."/>
            <person name="Gong Y."/>
            <person name="Li W."/>
            <person name="Zhang P."/>
        </authorList>
    </citation>
    <scope>NUCLEOTIDE SEQUENCE [LARGE SCALE GENOMIC DNA]</scope>
    <source>
        <strain evidence="2">DYQJB</strain>
        <tissue evidence="2">Leaf</tissue>
    </source>
</reference>
<accession>A0ABD1LII4</accession>
<feature type="compositionally biased region" description="Polar residues" evidence="1">
    <location>
        <begin position="15"/>
        <end position="45"/>
    </location>
</feature>
<dbReference type="Proteomes" id="UP001603857">
    <property type="component" value="Unassembled WGS sequence"/>
</dbReference>
<dbReference type="InterPro" id="IPR011990">
    <property type="entry name" value="TPR-like_helical_dom_sf"/>
</dbReference>
<dbReference type="InterPro" id="IPR019734">
    <property type="entry name" value="TPR_rpt"/>
</dbReference>
<evidence type="ECO:0000313" key="2">
    <source>
        <dbReference type="EMBL" id="KAL2323332.1"/>
    </source>
</evidence>
<dbReference type="EMBL" id="JBGMDY010000009">
    <property type="protein sequence ID" value="KAL2323332.1"/>
    <property type="molecule type" value="Genomic_DNA"/>
</dbReference>